<proteinExistence type="predicted"/>
<evidence type="ECO:0000313" key="2">
    <source>
        <dbReference type="Proteomes" id="UP001500200"/>
    </source>
</evidence>
<name>A0ABP9SAS2_9MICC</name>
<protein>
    <recommendedName>
        <fullName evidence="3">DUF559 domain-containing protein</fullName>
    </recommendedName>
</protein>
<dbReference type="RefSeq" id="WP_345448736.1">
    <property type="nucleotide sequence ID" value="NZ_BAABKK010000010.1"/>
</dbReference>
<organism evidence="1 2">
    <name type="scientific">Arthrobacter gyeryongensis</name>
    <dbReference type="NCBI Taxonomy" id="1650592"/>
    <lineage>
        <taxon>Bacteria</taxon>
        <taxon>Bacillati</taxon>
        <taxon>Actinomycetota</taxon>
        <taxon>Actinomycetes</taxon>
        <taxon>Micrococcales</taxon>
        <taxon>Micrococcaceae</taxon>
        <taxon>Arthrobacter</taxon>
    </lineage>
</organism>
<sequence length="301" mass="32885">MDIVQFLQRRGGAARTAQLLRAGFPKSALAQGLRNGTLNLLRRGIYTIEGADPGIVAALAANGVLTCVSAVRFYNLWQLQEPGGFQGLGSSRRPEAIHLSCGSGLVRDGVVDHARCSHPGHPYLPVAGLADVLIHALRCRPELESLVIVQSAVSRGLITTDFLKTKLQGNRNGAARAALDLVLPRADSLLEVLAHTHFVRAGLRVRMHVELAGVGEVDCLINECLVVELDGHTHLEPRQVKKDRYRDNASVKGGLLSLHYFYKDVVYRPEEMVNEVLTVLRHREVGHFAPARYAPGWVPPS</sequence>
<dbReference type="Proteomes" id="UP001500200">
    <property type="component" value="Unassembled WGS sequence"/>
</dbReference>
<evidence type="ECO:0000313" key="1">
    <source>
        <dbReference type="EMBL" id="GAA5192983.1"/>
    </source>
</evidence>
<keyword evidence="2" id="KW-1185">Reference proteome</keyword>
<comment type="caution">
    <text evidence="1">The sequence shown here is derived from an EMBL/GenBank/DDBJ whole genome shotgun (WGS) entry which is preliminary data.</text>
</comment>
<dbReference type="Gene3D" id="3.40.960.10">
    <property type="entry name" value="VSR Endonuclease"/>
    <property type="match status" value="1"/>
</dbReference>
<gene>
    <name evidence="1" type="ORF">GCM10023346_16400</name>
</gene>
<dbReference type="EMBL" id="BAABKK010000010">
    <property type="protein sequence ID" value="GAA5192983.1"/>
    <property type="molecule type" value="Genomic_DNA"/>
</dbReference>
<reference evidence="2" key="1">
    <citation type="journal article" date="2019" name="Int. J. Syst. Evol. Microbiol.">
        <title>The Global Catalogue of Microorganisms (GCM) 10K type strain sequencing project: providing services to taxonomists for standard genome sequencing and annotation.</title>
        <authorList>
            <consortium name="The Broad Institute Genomics Platform"/>
            <consortium name="The Broad Institute Genome Sequencing Center for Infectious Disease"/>
            <person name="Wu L."/>
            <person name="Ma J."/>
        </authorList>
    </citation>
    <scope>NUCLEOTIDE SEQUENCE [LARGE SCALE GENOMIC DNA]</scope>
    <source>
        <strain evidence="2">JCM 18514</strain>
    </source>
</reference>
<evidence type="ECO:0008006" key="3">
    <source>
        <dbReference type="Google" id="ProtNLM"/>
    </source>
</evidence>
<accession>A0ABP9SAS2</accession>